<proteinExistence type="predicted"/>
<dbReference type="EMBL" id="CP008889">
    <property type="protein sequence ID" value="AIF41470.1"/>
    <property type="molecule type" value="Genomic_DNA"/>
</dbReference>
<dbReference type="GO" id="GO:0000725">
    <property type="term" value="P:recombinational repair"/>
    <property type="evidence" value="ECO:0007669"/>
    <property type="project" value="TreeGrafter"/>
</dbReference>
<dbReference type="PANTHER" id="PTHR11070">
    <property type="entry name" value="UVRD / RECB / PCRA DNA HELICASE FAMILY MEMBER"/>
    <property type="match status" value="1"/>
</dbReference>
<dbReference type="Gene3D" id="3.40.50.300">
    <property type="entry name" value="P-loop containing nucleotide triphosphate hydrolases"/>
    <property type="match status" value="2"/>
</dbReference>
<organism evidence="1 2">
    <name type="scientific">Dermacoccus nishinomiyaensis</name>
    <dbReference type="NCBI Taxonomy" id="1274"/>
    <lineage>
        <taxon>Bacteria</taxon>
        <taxon>Bacillati</taxon>
        <taxon>Actinomycetota</taxon>
        <taxon>Actinomycetes</taxon>
        <taxon>Micrococcales</taxon>
        <taxon>Dermacoccaceae</taxon>
        <taxon>Dermacoccus</taxon>
    </lineage>
</organism>
<evidence type="ECO:0000313" key="2">
    <source>
        <dbReference type="Proteomes" id="UP000027986"/>
    </source>
</evidence>
<dbReference type="HOGENOM" id="CLU_010312_3_0_11"/>
<dbReference type="InterPro" id="IPR027417">
    <property type="entry name" value="P-loop_NTPase"/>
</dbReference>
<evidence type="ECO:0000313" key="1">
    <source>
        <dbReference type="EMBL" id="AIF41470.1"/>
    </source>
</evidence>
<dbReference type="InterPro" id="IPR000212">
    <property type="entry name" value="DNA_helicase_UvrD/REP"/>
</dbReference>
<dbReference type="eggNOG" id="COG3973">
    <property type="taxonomic scope" value="Bacteria"/>
</dbReference>
<dbReference type="GO" id="GO:0005829">
    <property type="term" value="C:cytosol"/>
    <property type="evidence" value="ECO:0007669"/>
    <property type="project" value="TreeGrafter"/>
</dbReference>
<dbReference type="GeneID" id="41841727"/>
<name>A0A075JI08_9MICO</name>
<keyword evidence="2" id="KW-1185">Reference proteome</keyword>
<dbReference type="Proteomes" id="UP000027986">
    <property type="component" value="Chromosome"/>
</dbReference>
<reference evidence="1 2" key="1">
    <citation type="submission" date="2014-07" db="EMBL/GenBank/DDBJ databases">
        <title>Genome Sequencing of Dermacoccus nishinomiyaensis.</title>
        <authorList>
            <person name="Hong K.W."/>
            <person name="Chan K.G."/>
        </authorList>
    </citation>
    <scope>NUCLEOTIDE SEQUENCE [LARGE SCALE GENOMIC DNA]</scope>
    <source>
        <strain evidence="1 2">M25</strain>
    </source>
</reference>
<dbReference type="SUPFAM" id="SSF52540">
    <property type="entry name" value="P-loop containing nucleoside triphosphate hydrolases"/>
    <property type="match status" value="1"/>
</dbReference>
<dbReference type="AlphaFoldDB" id="A0A075JI08"/>
<sequence>MPAPVLEPALDPVLDHERAHLAAARAQLARMRDSAASLDASRASDAVSGEALGATLARRVAALTDDPSTTLFFGRIDWRDPAAGDAARVEELYVGRRHVSDEAGDPLVIDWRAPVSTAFYRASPAEPMGVSLRRRFGVERGELTAYEDERLDAPGGSDEAGADDRAGSDILAAEIERPRSGPMRDIVSTIQPEQDALVRADVATTVCIQGAPGTGKTAVGLHRAAWLLYSFRARLDRAGVLVVGPNTAFLDHISAVLPSLGEARVAHATIETLLDGSYRDDTPKNRRWLVRGADEAQVAVLKGDARWAGIIHRAVWAHVGQPDEALVVPRGARRWRVPAYEVAEIVAELRSRGVRYEAARAMMAQRLAHSVMLQLEAAGDSPDDRVQDSIARSAPVKAYVKALWPQLDAAGVVHRLLADADFLHECADGDLDPHEEVSAVWEKPPRTKGSAKWSPADLALLDEAADCIERTTSLGHVIVDEAQDLSAMQLRGVGRRCSTGSATVLGDVAQATTPWAPGSWTATMTHLGKSDFHLEELLQGFRVPAAVIEYASQLLPVIAPGLAAPQSVRSNRGELDLVETGPDTLAAAVTNAVRHATTTPGSVGVIAVPGALDDIAEALTHAGIGFGRLGADHGDDADHQVELVPAQVAKGLEFDRVIVVEPADIADAEPDEATGLRRLYVVLTRAVSALSVVHARPIPAPLTS</sequence>
<protein>
    <submittedName>
        <fullName evidence="1">ATPase AAA</fullName>
    </submittedName>
</protein>
<accession>A0A075JI08</accession>
<dbReference type="GO" id="GO:0005524">
    <property type="term" value="F:ATP binding"/>
    <property type="evidence" value="ECO:0007669"/>
    <property type="project" value="InterPro"/>
</dbReference>
<dbReference type="OrthoDB" id="9787585at2"/>
<gene>
    <name evidence="1" type="ORF">HX89_11595</name>
</gene>
<dbReference type="RefSeq" id="WP_038569287.1">
    <property type="nucleotide sequence ID" value="NZ_CP008889.1"/>
</dbReference>
<dbReference type="GO" id="GO:0003677">
    <property type="term" value="F:DNA binding"/>
    <property type="evidence" value="ECO:0007669"/>
    <property type="project" value="InterPro"/>
</dbReference>
<dbReference type="KEGG" id="dni:HX89_11595"/>
<dbReference type="PANTHER" id="PTHR11070:SF45">
    <property type="entry name" value="DNA 3'-5' HELICASE"/>
    <property type="match status" value="1"/>
</dbReference>
<dbReference type="GO" id="GO:0043138">
    <property type="term" value="F:3'-5' DNA helicase activity"/>
    <property type="evidence" value="ECO:0007669"/>
    <property type="project" value="TreeGrafter"/>
</dbReference>